<dbReference type="Proteomes" id="UP000593979">
    <property type="component" value="Segment"/>
</dbReference>
<evidence type="ECO:0000313" key="1">
    <source>
        <dbReference type="EMBL" id="QOR58817.1"/>
    </source>
</evidence>
<proteinExistence type="predicted"/>
<evidence type="ECO:0000313" key="2">
    <source>
        <dbReference type="Proteomes" id="UP000593979"/>
    </source>
</evidence>
<dbReference type="Pfam" id="PF13876">
    <property type="entry name" value="Phage_gp49_66"/>
    <property type="match status" value="1"/>
</dbReference>
<name>A0A7M1RWK7_9CAUD</name>
<dbReference type="GeneID" id="65129298"/>
<accession>A0A7M1RWK7</accession>
<dbReference type="EMBL" id="MT774383">
    <property type="protein sequence ID" value="QOR58817.1"/>
    <property type="molecule type" value="Genomic_DNA"/>
</dbReference>
<dbReference type="KEGG" id="vg:65129298"/>
<organism evidence="1 2">
    <name type="scientific">uncultured phage cr11_1</name>
    <dbReference type="NCBI Taxonomy" id="2772067"/>
    <lineage>
        <taxon>Viruses</taxon>
        <taxon>Duplodnaviria</taxon>
        <taxon>Heunggongvirae</taxon>
        <taxon>Uroviricota</taxon>
        <taxon>Caudoviricetes</taxon>
        <taxon>Crassvirales</taxon>
        <taxon>Intestiviridae</taxon>
        <taxon>Crudevirinae</taxon>
        <taxon>Delmidovirus</taxon>
        <taxon>Delmidovirus splanchnicus</taxon>
    </lineage>
</organism>
<reference evidence="1 2" key="1">
    <citation type="submission" date="2020-07" db="EMBL/GenBank/DDBJ databases">
        <title>Taxonomic proposal: Crassvirales, a new order of highly abundant and diverse bacterial viruses.</title>
        <authorList>
            <person name="Shkoporov A.N."/>
            <person name="Stockdale S.R."/>
            <person name="Guerin E."/>
            <person name="Ross R.P."/>
            <person name="Hill C."/>
        </authorList>
    </citation>
    <scope>NUCLEOTIDE SEQUENCE [LARGE SCALE GENOMIC DNA]</scope>
</reference>
<evidence type="ECO:0008006" key="3">
    <source>
        <dbReference type="Google" id="ProtNLM"/>
    </source>
</evidence>
<dbReference type="InterPro" id="IPR025915">
    <property type="entry name" value="Phage_gp49_66"/>
</dbReference>
<dbReference type="RefSeq" id="YP_010110975.1">
    <property type="nucleotide sequence ID" value="NC_055876.1"/>
</dbReference>
<protein>
    <recommendedName>
        <fullName evidence="3">Phage protein</fullName>
    </recommendedName>
</protein>
<sequence>MGKYIGIKMIEAYPMRASMAVSNGYKIGNSHPDDMGYVITYPDGYKSWCPADIFEKSYYHIQDENGDMLYRNDIENFIADKESIKIGTKTTNTTLTTVTGFEVHGQSSCVKAENFNMETGEQYAVEKAKDQLWFALGFVLQWAKNGIKRNK</sequence>
<keyword evidence="2" id="KW-1185">Reference proteome</keyword>